<dbReference type="Proteomes" id="UP000010321">
    <property type="component" value="Unassembled WGS sequence"/>
</dbReference>
<reference evidence="1 2" key="1">
    <citation type="submission" date="2011-02" db="EMBL/GenBank/DDBJ databases">
        <authorList>
            <person name="Weinstock G."/>
            <person name="Sodergren E."/>
            <person name="Clifton S."/>
            <person name="Fulton L."/>
            <person name="Fulton B."/>
            <person name="Courtney L."/>
            <person name="Fronick C."/>
            <person name="Harrison M."/>
            <person name="Strong C."/>
            <person name="Farmer C."/>
            <person name="Delahaunty K."/>
            <person name="Markovic C."/>
            <person name="Hall O."/>
            <person name="Minx P."/>
            <person name="Tomlinson C."/>
            <person name="Mitreva M."/>
            <person name="Hou S."/>
            <person name="Chen J."/>
            <person name="Wollam A."/>
            <person name="Pepin K.H."/>
            <person name="Johnson M."/>
            <person name="Bhonagiri V."/>
            <person name="Zhang X."/>
            <person name="Suruliraj S."/>
            <person name="Warren W."/>
            <person name="Chinwalla A."/>
            <person name="Mardis E.R."/>
            <person name="Wilson R.K."/>
        </authorList>
    </citation>
    <scope>NUCLEOTIDE SEQUENCE [LARGE SCALE GENOMIC DNA]</scope>
    <source>
        <strain evidence="1 2">YIT 12056</strain>
    </source>
</reference>
<comment type="caution">
    <text evidence="1">The sequence shown here is derived from an EMBL/GenBank/DDBJ whole genome shotgun (WGS) entry which is preliminary data.</text>
</comment>
<gene>
    <name evidence="1" type="ORF">HMPREF9445_01124</name>
</gene>
<evidence type="ECO:0000313" key="2">
    <source>
        <dbReference type="Proteomes" id="UP000010321"/>
    </source>
</evidence>
<name>A0ABN0CPC2_9BACE</name>
<proteinExistence type="predicted"/>
<protein>
    <submittedName>
        <fullName evidence="1">Uncharacterized protein</fullName>
    </submittedName>
</protein>
<keyword evidence="2" id="KW-1185">Reference proteome</keyword>
<dbReference type="EMBL" id="AFBM01000010">
    <property type="protein sequence ID" value="EGF52796.1"/>
    <property type="molecule type" value="Genomic_DNA"/>
</dbReference>
<evidence type="ECO:0000313" key="1">
    <source>
        <dbReference type="EMBL" id="EGF52796.1"/>
    </source>
</evidence>
<organism evidence="1 2">
    <name type="scientific">Bacteroides clarus YIT 12056</name>
    <dbReference type="NCBI Taxonomy" id="762984"/>
    <lineage>
        <taxon>Bacteria</taxon>
        <taxon>Pseudomonadati</taxon>
        <taxon>Bacteroidota</taxon>
        <taxon>Bacteroidia</taxon>
        <taxon>Bacteroidales</taxon>
        <taxon>Bacteroidaceae</taxon>
        <taxon>Bacteroides</taxon>
    </lineage>
</organism>
<accession>A0ABN0CPC2</accession>
<sequence>MSPFLCRFCVLFQKKYRFSAFISRKNVFLSDIINEVIKKGL</sequence>